<evidence type="ECO:0000256" key="4">
    <source>
        <dbReference type="ARBA" id="ARBA00022617"/>
    </source>
</evidence>
<dbReference type="Pfam" id="PF00067">
    <property type="entry name" value="p450"/>
    <property type="match status" value="1"/>
</dbReference>
<dbReference type="InterPro" id="IPR050651">
    <property type="entry name" value="Plant_Cytochrome_P450_Monoox"/>
</dbReference>
<evidence type="ECO:0008006" key="16">
    <source>
        <dbReference type="Google" id="ProtNLM"/>
    </source>
</evidence>
<keyword evidence="15" id="KW-1185">Reference proteome</keyword>
<dbReference type="GO" id="GO:0005506">
    <property type="term" value="F:iron ion binding"/>
    <property type="evidence" value="ECO:0007669"/>
    <property type="project" value="InterPro"/>
</dbReference>
<dbReference type="SUPFAM" id="SSF48264">
    <property type="entry name" value="Cytochrome P450"/>
    <property type="match status" value="1"/>
</dbReference>
<keyword evidence="9 12" id="KW-0408">Iron</keyword>
<evidence type="ECO:0000313" key="15">
    <source>
        <dbReference type="Proteomes" id="UP000242715"/>
    </source>
</evidence>
<evidence type="ECO:0000256" key="9">
    <source>
        <dbReference type="ARBA" id="ARBA00023004"/>
    </source>
</evidence>
<dbReference type="PROSITE" id="PS00086">
    <property type="entry name" value="CYTOCHROME_P450"/>
    <property type="match status" value="1"/>
</dbReference>
<dbReference type="PANTHER" id="PTHR47947:SF26">
    <property type="entry name" value="CYTOCHROME P450"/>
    <property type="match status" value="1"/>
</dbReference>
<dbReference type="GO" id="GO:0020037">
    <property type="term" value="F:heme binding"/>
    <property type="evidence" value="ECO:0007669"/>
    <property type="project" value="InterPro"/>
</dbReference>
<dbReference type="InterPro" id="IPR017972">
    <property type="entry name" value="Cyt_P450_CS"/>
</dbReference>
<dbReference type="AlphaFoldDB" id="A0A2Z6P190"/>
<feature type="binding site" description="axial binding residue" evidence="12">
    <location>
        <position position="443"/>
    </location>
    <ligand>
        <name>heme</name>
        <dbReference type="ChEBI" id="CHEBI:30413"/>
    </ligand>
    <ligandPart>
        <name>Fe</name>
        <dbReference type="ChEBI" id="CHEBI:18248"/>
    </ligandPart>
</feature>
<proteinExistence type="inferred from homology"/>
<dbReference type="PRINTS" id="PR00385">
    <property type="entry name" value="P450"/>
</dbReference>
<dbReference type="EMBL" id="DF974705">
    <property type="protein sequence ID" value="GAU50178.1"/>
    <property type="molecule type" value="Genomic_DNA"/>
</dbReference>
<dbReference type="Proteomes" id="UP000242715">
    <property type="component" value="Unassembled WGS sequence"/>
</dbReference>
<comment type="subcellular location">
    <subcellularLocation>
        <location evidence="2">Membrane</location>
    </subcellularLocation>
</comment>
<keyword evidence="6 12" id="KW-0479">Metal-binding</keyword>
<reference evidence="15" key="1">
    <citation type="journal article" date="2017" name="Front. Plant Sci.">
        <title>Climate Clever Clovers: New Paradigm to Reduce the Environmental Footprint of Ruminants by Breeding Low Methanogenic Forages Utilizing Haplotype Variation.</title>
        <authorList>
            <person name="Kaur P."/>
            <person name="Appels R."/>
            <person name="Bayer P.E."/>
            <person name="Keeble-Gagnere G."/>
            <person name="Wang J."/>
            <person name="Hirakawa H."/>
            <person name="Shirasawa K."/>
            <person name="Vercoe P."/>
            <person name="Stefanova K."/>
            <person name="Durmic Z."/>
            <person name="Nichols P."/>
            <person name="Revell C."/>
            <person name="Isobe S.N."/>
            <person name="Edwards D."/>
            <person name="Erskine W."/>
        </authorList>
    </citation>
    <scope>NUCLEOTIDE SEQUENCE [LARGE SCALE GENOMIC DNA]</scope>
    <source>
        <strain evidence="15">cv. Daliak</strain>
    </source>
</reference>
<dbReference type="GO" id="GO:0004497">
    <property type="term" value="F:monooxygenase activity"/>
    <property type="evidence" value="ECO:0007669"/>
    <property type="project" value="UniProtKB-KW"/>
</dbReference>
<evidence type="ECO:0000313" key="14">
    <source>
        <dbReference type="EMBL" id="GAU50178.1"/>
    </source>
</evidence>
<sequence length="507" mass="57054">MGNETTHARGSTPFIPLASTMGLLLSRSNNSSTGVASKTLPPSPPEVGGAWPLIGHLHLLSGKQPPHVTLGKLADKYGQIFTLRLGVHRTLVISNYEMAKQCFTVNDKAFASHPKSVAFEILGYNISMFGFSPYGSYWRTMRKIATVHVFSPQRIEILLKNVMESEVKIAIKDSYDIWQKMKNEGNTERAITEMKKWFGDIAINVMFRTVMGKRFDGDEEENQRIRKALRALFDLTGSFVICDTLPYLRWLDLDGKEKEMKKTVKELDEIETLRNMRKNKLRESILPFSHSSTKKKQALILAGNDTTSGTLTWALSLLVNNRKVLNKAIQELDTQIGMENIKIETELTKLNYLQAIIKETLRLYPASPLNVPHESIENCIVGGYHVPTGTRLLTNVSKLQRDPMLYVDPLEFRPERFLTTHKDVDVKGQHFELIPFGSGRRMCPGISFGLQLMQITLATLLHGFDIVTPNEGPIDMAEQNGLTTIKASPLEAILTPRLSTHVFSQNT</sequence>
<gene>
    <name evidence="14" type="ORF">TSUD_287560</name>
</gene>
<evidence type="ECO:0000256" key="11">
    <source>
        <dbReference type="ARBA" id="ARBA00023136"/>
    </source>
</evidence>
<dbReference type="InterPro" id="IPR001128">
    <property type="entry name" value="Cyt_P450"/>
</dbReference>
<organism evidence="14 15">
    <name type="scientific">Trifolium subterraneum</name>
    <name type="common">Subterranean clover</name>
    <dbReference type="NCBI Taxonomy" id="3900"/>
    <lineage>
        <taxon>Eukaryota</taxon>
        <taxon>Viridiplantae</taxon>
        <taxon>Streptophyta</taxon>
        <taxon>Embryophyta</taxon>
        <taxon>Tracheophyta</taxon>
        <taxon>Spermatophyta</taxon>
        <taxon>Magnoliopsida</taxon>
        <taxon>eudicotyledons</taxon>
        <taxon>Gunneridae</taxon>
        <taxon>Pentapetalae</taxon>
        <taxon>rosids</taxon>
        <taxon>fabids</taxon>
        <taxon>Fabales</taxon>
        <taxon>Fabaceae</taxon>
        <taxon>Papilionoideae</taxon>
        <taxon>50 kb inversion clade</taxon>
        <taxon>NPAAA clade</taxon>
        <taxon>Hologalegina</taxon>
        <taxon>IRL clade</taxon>
        <taxon>Trifolieae</taxon>
        <taxon>Trifolium</taxon>
    </lineage>
</organism>
<evidence type="ECO:0000256" key="10">
    <source>
        <dbReference type="ARBA" id="ARBA00023033"/>
    </source>
</evidence>
<evidence type="ECO:0000256" key="6">
    <source>
        <dbReference type="ARBA" id="ARBA00022723"/>
    </source>
</evidence>
<evidence type="ECO:0000256" key="7">
    <source>
        <dbReference type="ARBA" id="ARBA00022989"/>
    </source>
</evidence>
<dbReference type="GO" id="GO:0016020">
    <property type="term" value="C:membrane"/>
    <property type="evidence" value="ECO:0007669"/>
    <property type="project" value="UniProtKB-SubCell"/>
</dbReference>
<dbReference type="InterPro" id="IPR036396">
    <property type="entry name" value="Cyt_P450_sf"/>
</dbReference>
<dbReference type="Gene3D" id="1.10.630.10">
    <property type="entry name" value="Cytochrome P450"/>
    <property type="match status" value="1"/>
</dbReference>
<evidence type="ECO:0000256" key="3">
    <source>
        <dbReference type="ARBA" id="ARBA00010617"/>
    </source>
</evidence>
<evidence type="ECO:0000256" key="12">
    <source>
        <dbReference type="PIRSR" id="PIRSR602401-1"/>
    </source>
</evidence>
<dbReference type="PANTHER" id="PTHR47947">
    <property type="entry name" value="CYTOCHROME P450 82C3-RELATED"/>
    <property type="match status" value="1"/>
</dbReference>
<name>A0A2Z6P190_TRISU</name>
<dbReference type="GO" id="GO:0016705">
    <property type="term" value="F:oxidoreductase activity, acting on paired donors, with incorporation or reduction of molecular oxygen"/>
    <property type="evidence" value="ECO:0007669"/>
    <property type="project" value="InterPro"/>
</dbReference>
<evidence type="ECO:0000256" key="1">
    <source>
        <dbReference type="ARBA" id="ARBA00001971"/>
    </source>
</evidence>
<protein>
    <recommendedName>
        <fullName evidence="16">Cytochrome P450</fullName>
    </recommendedName>
</protein>
<dbReference type="PRINTS" id="PR00463">
    <property type="entry name" value="EP450I"/>
</dbReference>
<evidence type="ECO:0000256" key="13">
    <source>
        <dbReference type="RuleBase" id="RU000461"/>
    </source>
</evidence>
<accession>A0A2Z6P190</accession>
<comment type="cofactor">
    <cofactor evidence="1 12">
        <name>heme</name>
        <dbReference type="ChEBI" id="CHEBI:30413"/>
    </cofactor>
</comment>
<keyword evidence="5" id="KW-0812">Transmembrane</keyword>
<dbReference type="OrthoDB" id="2789670at2759"/>
<dbReference type="InterPro" id="IPR002401">
    <property type="entry name" value="Cyt_P450_E_grp-I"/>
</dbReference>
<keyword evidence="8 13" id="KW-0560">Oxidoreductase</keyword>
<comment type="similarity">
    <text evidence="3 13">Belongs to the cytochrome P450 family.</text>
</comment>
<evidence type="ECO:0000256" key="8">
    <source>
        <dbReference type="ARBA" id="ARBA00023002"/>
    </source>
</evidence>
<keyword evidence="11" id="KW-0472">Membrane</keyword>
<keyword evidence="10 13" id="KW-0503">Monooxygenase</keyword>
<keyword evidence="7" id="KW-1133">Transmembrane helix</keyword>
<dbReference type="FunFam" id="1.10.630.10:FF:000026">
    <property type="entry name" value="Cytochrome P450 82C4"/>
    <property type="match status" value="1"/>
</dbReference>
<evidence type="ECO:0000256" key="2">
    <source>
        <dbReference type="ARBA" id="ARBA00004370"/>
    </source>
</evidence>
<keyword evidence="4 12" id="KW-0349">Heme</keyword>
<evidence type="ECO:0000256" key="5">
    <source>
        <dbReference type="ARBA" id="ARBA00022692"/>
    </source>
</evidence>